<dbReference type="EMBL" id="OZ038524">
    <property type="protein sequence ID" value="CAL2088707.1"/>
    <property type="molecule type" value="Genomic_DNA"/>
</dbReference>
<accession>A0ABP1EP93</accession>
<sequence length="124" mass="13441">MTDILNDLIKNVSENIPGYIALSVTEIESGETLVSDSVKSDFDIDLASAYNLEVVNAKLKAISVLGLNEEVKDITITLTDQIHIINIAPNGGYFIYLAIDSAKANIAITKTLLNKYKADLNNAI</sequence>
<reference evidence="1 2" key="1">
    <citation type="submission" date="2024-05" db="EMBL/GenBank/DDBJ databases">
        <authorList>
            <person name="Duchaud E."/>
        </authorList>
    </citation>
    <scope>NUCLEOTIDE SEQUENCE [LARGE SCALE GENOMIC DNA]</scope>
    <source>
        <strain evidence="1">Ena-SAMPLE-TAB-13-05-2024-13:56:06:370-140309</strain>
    </source>
</reference>
<evidence type="ECO:0008006" key="3">
    <source>
        <dbReference type="Google" id="ProtNLM"/>
    </source>
</evidence>
<gene>
    <name evidence="1" type="ORF">TD3509T_2447</name>
</gene>
<proteinExistence type="predicted"/>
<protein>
    <recommendedName>
        <fullName evidence="3">Roadblock/LAMTOR2 domain-containing protein</fullName>
    </recommendedName>
</protein>
<keyword evidence="2" id="KW-1185">Reference proteome</keyword>
<organism evidence="1 2">
    <name type="scientific">Tenacibaculum dicentrarchi</name>
    <dbReference type="NCBI Taxonomy" id="669041"/>
    <lineage>
        <taxon>Bacteria</taxon>
        <taxon>Pseudomonadati</taxon>
        <taxon>Bacteroidota</taxon>
        <taxon>Flavobacteriia</taxon>
        <taxon>Flavobacteriales</taxon>
        <taxon>Flavobacteriaceae</taxon>
        <taxon>Tenacibaculum</taxon>
    </lineage>
</organism>
<name>A0ABP1EP93_9FLAO</name>
<evidence type="ECO:0000313" key="1">
    <source>
        <dbReference type="EMBL" id="CAL2088707.1"/>
    </source>
</evidence>
<evidence type="ECO:0000313" key="2">
    <source>
        <dbReference type="Proteomes" id="UP001497514"/>
    </source>
</evidence>
<dbReference type="RefSeq" id="WP_101902210.1">
    <property type="nucleotide sequence ID" value="NZ_JBFKZU010000001.1"/>
</dbReference>
<dbReference type="Proteomes" id="UP001497514">
    <property type="component" value="Chromosome"/>
</dbReference>